<dbReference type="Proteomes" id="UP000606172">
    <property type="component" value="Unassembled WGS sequence"/>
</dbReference>
<keyword evidence="2" id="KW-1185">Reference proteome</keyword>
<dbReference type="EMBL" id="BOOW01000042">
    <property type="protein sequence ID" value="GII96090.1"/>
    <property type="molecule type" value="Genomic_DNA"/>
</dbReference>
<organism evidence="1 2">
    <name type="scientific">Sinosporangium siamense</name>
    <dbReference type="NCBI Taxonomy" id="1367973"/>
    <lineage>
        <taxon>Bacteria</taxon>
        <taxon>Bacillati</taxon>
        <taxon>Actinomycetota</taxon>
        <taxon>Actinomycetes</taxon>
        <taxon>Streptosporangiales</taxon>
        <taxon>Streptosporangiaceae</taxon>
        <taxon>Sinosporangium</taxon>
    </lineage>
</organism>
<evidence type="ECO:0000313" key="2">
    <source>
        <dbReference type="Proteomes" id="UP000606172"/>
    </source>
</evidence>
<gene>
    <name evidence="1" type="ORF">Ssi02_63210</name>
</gene>
<name>A0A919V8F6_9ACTN</name>
<comment type="caution">
    <text evidence="1">The sequence shown here is derived from an EMBL/GenBank/DDBJ whole genome shotgun (WGS) entry which is preliminary data.</text>
</comment>
<dbReference type="AlphaFoldDB" id="A0A919V8F6"/>
<protein>
    <submittedName>
        <fullName evidence="1">Uncharacterized protein</fullName>
    </submittedName>
</protein>
<proteinExistence type="predicted"/>
<reference evidence="1" key="1">
    <citation type="submission" date="2021-01" db="EMBL/GenBank/DDBJ databases">
        <title>Whole genome shotgun sequence of Sinosporangium siamense NBRC 109515.</title>
        <authorList>
            <person name="Komaki H."/>
            <person name="Tamura T."/>
        </authorList>
    </citation>
    <scope>NUCLEOTIDE SEQUENCE</scope>
    <source>
        <strain evidence="1">NBRC 109515</strain>
    </source>
</reference>
<accession>A0A919V8F6</accession>
<evidence type="ECO:0000313" key="1">
    <source>
        <dbReference type="EMBL" id="GII96090.1"/>
    </source>
</evidence>
<sequence>MRFGGVSRVFLIEEDPAVPRHGYRVVAVEIEDDPAVPICVRTVRGFGYRFGPV</sequence>